<feature type="domain" description="DUF7708" evidence="3">
    <location>
        <begin position="75"/>
        <end position="188"/>
    </location>
</feature>
<evidence type="ECO:0000259" key="3">
    <source>
        <dbReference type="Pfam" id="PF24809"/>
    </source>
</evidence>
<dbReference type="Proteomes" id="UP000799302">
    <property type="component" value="Unassembled WGS sequence"/>
</dbReference>
<accession>A0A6A6UDY7</accession>
<feature type="domain" description="Nephrocystin 3-like N-terminal" evidence="4">
    <location>
        <begin position="275"/>
        <end position="426"/>
    </location>
</feature>
<dbReference type="AlphaFoldDB" id="A0A6A6UDY7"/>
<dbReference type="OrthoDB" id="7464126at2759"/>
<keyword evidence="1" id="KW-0677">Repeat</keyword>
<organism evidence="5 6">
    <name type="scientific">Microthyrium microscopicum</name>
    <dbReference type="NCBI Taxonomy" id="703497"/>
    <lineage>
        <taxon>Eukaryota</taxon>
        <taxon>Fungi</taxon>
        <taxon>Dikarya</taxon>
        <taxon>Ascomycota</taxon>
        <taxon>Pezizomycotina</taxon>
        <taxon>Dothideomycetes</taxon>
        <taxon>Dothideomycetes incertae sedis</taxon>
        <taxon>Microthyriales</taxon>
        <taxon>Microthyriaceae</taxon>
        <taxon>Microthyrium</taxon>
    </lineage>
</organism>
<reference evidence="5" key="1">
    <citation type="journal article" date="2020" name="Stud. Mycol.">
        <title>101 Dothideomycetes genomes: a test case for predicting lifestyles and emergence of pathogens.</title>
        <authorList>
            <person name="Haridas S."/>
            <person name="Albert R."/>
            <person name="Binder M."/>
            <person name="Bloem J."/>
            <person name="Labutti K."/>
            <person name="Salamov A."/>
            <person name="Andreopoulos B."/>
            <person name="Baker S."/>
            <person name="Barry K."/>
            <person name="Bills G."/>
            <person name="Bluhm B."/>
            <person name="Cannon C."/>
            <person name="Castanera R."/>
            <person name="Culley D."/>
            <person name="Daum C."/>
            <person name="Ezra D."/>
            <person name="Gonzalez J."/>
            <person name="Henrissat B."/>
            <person name="Kuo A."/>
            <person name="Liang C."/>
            <person name="Lipzen A."/>
            <person name="Lutzoni F."/>
            <person name="Magnuson J."/>
            <person name="Mondo S."/>
            <person name="Nolan M."/>
            <person name="Ohm R."/>
            <person name="Pangilinan J."/>
            <person name="Park H.-J."/>
            <person name="Ramirez L."/>
            <person name="Alfaro M."/>
            <person name="Sun H."/>
            <person name="Tritt A."/>
            <person name="Yoshinaga Y."/>
            <person name="Zwiers L.-H."/>
            <person name="Turgeon B."/>
            <person name="Goodwin S."/>
            <person name="Spatafora J."/>
            <person name="Crous P."/>
            <person name="Grigoriev I."/>
        </authorList>
    </citation>
    <scope>NUCLEOTIDE SEQUENCE</scope>
    <source>
        <strain evidence="5">CBS 115976</strain>
    </source>
</reference>
<dbReference type="EMBL" id="MU004234">
    <property type="protein sequence ID" value="KAF2670549.1"/>
    <property type="molecule type" value="Genomic_DNA"/>
</dbReference>
<feature type="non-terminal residue" evidence="5">
    <location>
        <position position="735"/>
    </location>
</feature>
<dbReference type="Pfam" id="PF24809">
    <property type="entry name" value="DUF7708"/>
    <property type="match status" value="1"/>
</dbReference>
<dbReference type="Gene3D" id="3.40.50.300">
    <property type="entry name" value="P-loop containing nucleotide triphosphate hydrolases"/>
    <property type="match status" value="1"/>
</dbReference>
<dbReference type="InterPro" id="IPR054471">
    <property type="entry name" value="GPIID_WHD"/>
</dbReference>
<evidence type="ECO:0000313" key="5">
    <source>
        <dbReference type="EMBL" id="KAF2670549.1"/>
    </source>
</evidence>
<dbReference type="InterPro" id="IPR056125">
    <property type="entry name" value="DUF7708"/>
</dbReference>
<sequence>MSSIIKASKEADPETRLHKAIKDFETALTKSQKKDLHAFTQTYPPSEKDVMTLTAIIDEDFSAKIHRGSSYGPRLTAFLNTVQQFAAIGDIIIGGSQNLIACGVWSIVRFSIMALVSTNSFFEEVSEMIMSIGRSSPRHEMIALLHPDSKELKRCVLEYFIQVVILFQKLIEFVQKSKLGQLASTIGSKDMKALHSSVEFWTNEIQREAGALQMRTIQEEAKENKRFRNRLFKDLTLVSIYHEQRAKDNVLNACTKYNHEAAWKYLRSRGYTTLLKDNDQYQKWRDSFSGTLLYAGKLGSGKSVLLANMVSDLVLHVANQSYLTAPVAYFFCQPDETESLTARTIIGSLARQLLESITNLQPFSEDADANTLLDTDKISELLRKRLPLGTHAYIIVDGLDECPLHEKEMACSALQKLQQFLNVSLCVSYRYEAGTKNPTEPNFLKILQPSNFASMEENNADIKTFILHELADRLETGRLLLGDPTLVIDIRDALLEGSQGMFLWVALQIDTLCLMETDASICEALKDLPRTLTETYSRILRKCGGTSSPYQRKILDIVTAANRPLTTDELREALSVTPGDSVWNPSKLLTDVFSTLTCCGSLIIVNEMELKVHLVHPSVKQFLLSTYKPDYRFFALANEVMLEVIVTYLNYGVFGTQVSREVVPHIMAQSTVARVLESTNSPAGLAAALKLLKIGKSRDYDVGKNLYDTLGERNAPTAHTFHFHEYATKMWLGHL</sequence>
<keyword evidence="6" id="KW-1185">Reference proteome</keyword>
<dbReference type="PANTHER" id="PTHR10039">
    <property type="entry name" value="AMELOGENIN"/>
    <property type="match status" value="1"/>
</dbReference>
<gene>
    <name evidence="5" type="ORF">BT63DRAFT_356449</name>
</gene>
<dbReference type="InterPro" id="IPR056884">
    <property type="entry name" value="NPHP3-like_N"/>
</dbReference>
<dbReference type="Pfam" id="PF24883">
    <property type="entry name" value="NPHP3_N"/>
    <property type="match status" value="1"/>
</dbReference>
<protein>
    <submittedName>
        <fullName evidence="5">Uncharacterized protein</fullName>
    </submittedName>
</protein>
<evidence type="ECO:0000259" key="2">
    <source>
        <dbReference type="Pfam" id="PF22939"/>
    </source>
</evidence>
<proteinExistence type="predicted"/>
<dbReference type="PANTHER" id="PTHR10039:SF10">
    <property type="entry name" value="NACHT DOMAIN-CONTAINING PROTEIN"/>
    <property type="match status" value="1"/>
</dbReference>
<evidence type="ECO:0000256" key="1">
    <source>
        <dbReference type="ARBA" id="ARBA00022737"/>
    </source>
</evidence>
<evidence type="ECO:0000313" key="6">
    <source>
        <dbReference type="Proteomes" id="UP000799302"/>
    </source>
</evidence>
<dbReference type="Pfam" id="PF22939">
    <property type="entry name" value="WHD_GPIID"/>
    <property type="match status" value="1"/>
</dbReference>
<evidence type="ECO:0000259" key="4">
    <source>
        <dbReference type="Pfam" id="PF24883"/>
    </source>
</evidence>
<feature type="domain" description="GPI inositol-deacylase winged helix" evidence="2">
    <location>
        <begin position="551"/>
        <end position="626"/>
    </location>
</feature>
<name>A0A6A6UDY7_9PEZI</name>
<dbReference type="InterPro" id="IPR027417">
    <property type="entry name" value="P-loop_NTPase"/>
</dbReference>